<evidence type="ECO:0000256" key="5">
    <source>
        <dbReference type="ARBA" id="ARBA00022553"/>
    </source>
</evidence>
<evidence type="ECO:0000256" key="17">
    <source>
        <dbReference type="ARBA" id="ARBA00064003"/>
    </source>
</evidence>
<comment type="subcellular location">
    <subcellularLocation>
        <location evidence="2">Cell membrane</location>
        <topology evidence="2">Multi-pass membrane protein</topology>
    </subcellularLocation>
</comment>
<dbReference type="Gene3D" id="1.10.287.130">
    <property type="match status" value="1"/>
</dbReference>
<dbReference type="Gene3D" id="2.10.70.100">
    <property type="match status" value="1"/>
</dbReference>
<dbReference type="CDD" id="cd00088">
    <property type="entry name" value="HPT"/>
    <property type="match status" value="1"/>
</dbReference>
<sequence length="1241" mass="137368">MIGQRSAGVDQLLGVRCSLKRRVILQVCALVSATMLLLTVAVALMMDAQLGRQMQNSLHDMARSSLVLLEARITALVENSERLADNPLVVNGLMDQQGQDTYLPQLVRNFAQGREVMAFSLVDFDGQPVYQWHTERIEYNASSELRNTLSMGRRVLFVRPSNRRLVVIVPITFYKTVQGAVVVEFDLPALTMKQVSGNSQAYYHLLMGTELVLVHNHLSHETYIHQMLGPEAATMPLLKGLDLRMEIGLPESVHRQAVWAVVGGFLLISLFLLFAALLLAAWMGNSITAPILTLYQRITGKDVGTPLDAPLGTDDELEELARGFAQRTAELHAIQSELEVRVQHRTAELSNTAAQLVESRIMLESAQEMAHLGSWVWDLCDGSQRWSDELYRILGYVPGEITSATEQFLQAVHPEDQAMVKESLHCAQRAPETGWQMEYRILRATTGEERYVQQVAQVLCDADGKPWRMLGAMLDITCRKRSEQQLQQAQREAEAANRAKSDFLANMSHEIRTPLNVITGMVHLALETPLSERQRNYLVKVHRSAQSLLGLINDILDFSKIEARKLTLEQVCFNLQDVLEDFSGVVGLRAEEKGLELLFDIPPNLPRELTGDPLRLGQVLTNIGYNAVKFTEHGEVVLGVRVTPIAQESEDGHTVLELHFTIRDTGIGISQEQQERLFHNFTQADSSTTRRYGGTGLGLAISKNLVEMMGGRVWVESTLGHGSTFHFTWPTVDCAQGMPERLPLASPLQGQRVLVVDDNESAREVLARMVTALHFEASVADSGAKALADIIHAQDTGRPYAVVLMDWMMPEMDGLECTRLLRGQMSPEQWPKMVIVTARDPEDLPDHTGIEEVLAKPVTPSTLLETLLRVHGHAVPVRTHRTLRNEELRALMESLRGTHLLLAEDNELNQELAVDLLAEADITTRIANNGQEALDWLGKEAFDGVLMDLQMPVMDGYAATQAIRTSQWAHLPVIAMTANVMAGDREKAIAAGLNDQIGKPLDVAQMFATIAKWIHPKVRKQASLVALVPASAPPATGSGVDALLVSLPGIDLEAGLRLSNGNRATYSKLLRLFYQAQQGFSTDFCSALRVQDWPTATRLAHTLKSVSGTVGAGALSEAAKELEKACREQQPVVQVEQFLREVVARLEPVLEGLAILAAPLATVATAHIDCELLRAMLLQLRELLSSGNTEALDLMEELQKSVDVSDQHLGTLEKKVRVFDFQGACDVLDEWVADLELTRKL</sequence>
<evidence type="ECO:0000313" key="29">
    <source>
        <dbReference type="EMBL" id="SEQ11269.1"/>
    </source>
</evidence>
<dbReference type="InterPro" id="IPR036641">
    <property type="entry name" value="HPT_dom_sf"/>
</dbReference>
<evidence type="ECO:0000259" key="25">
    <source>
        <dbReference type="PROSITE" id="PS50110"/>
    </source>
</evidence>
<dbReference type="InterPro" id="IPR000014">
    <property type="entry name" value="PAS"/>
</dbReference>
<keyword evidence="12 23" id="KW-1133">Transmembrane helix</keyword>
<evidence type="ECO:0000256" key="20">
    <source>
        <dbReference type="PROSITE-ProRule" id="PRU00110"/>
    </source>
</evidence>
<keyword evidence="22" id="KW-0175">Coiled coil</keyword>
<comment type="subunit">
    <text evidence="17">At low DSF concentrations, interacts with RpfF.</text>
</comment>
<dbReference type="SMART" id="SM00388">
    <property type="entry name" value="HisKA"/>
    <property type="match status" value="1"/>
</dbReference>
<dbReference type="PROSITE" id="PS50109">
    <property type="entry name" value="HIS_KIN"/>
    <property type="match status" value="1"/>
</dbReference>
<dbReference type="InterPro" id="IPR001789">
    <property type="entry name" value="Sig_transdc_resp-reg_receiver"/>
</dbReference>
<dbReference type="InterPro" id="IPR013655">
    <property type="entry name" value="PAS_fold_3"/>
</dbReference>
<dbReference type="InterPro" id="IPR005467">
    <property type="entry name" value="His_kinase_dom"/>
</dbReference>
<evidence type="ECO:0000259" key="24">
    <source>
        <dbReference type="PROSITE" id="PS50109"/>
    </source>
</evidence>
<evidence type="ECO:0000256" key="2">
    <source>
        <dbReference type="ARBA" id="ARBA00004651"/>
    </source>
</evidence>
<dbReference type="Gene3D" id="6.10.340.10">
    <property type="match status" value="1"/>
</dbReference>
<dbReference type="EMBL" id="FOGD01000001">
    <property type="protein sequence ID" value="SEQ11269.1"/>
    <property type="molecule type" value="Genomic_DNA"/>
</dbReference>
<gene>
    <name evidence="29" type="ORF">SAMN02982919_00002</name>
</gene>
<keyword evidence="4" id="KW-1003">Cell membrane</keyword>
<feature type="domain" description="Response regulatory" evidence="25">
    <location>
        <begin position="899"/>
        <end position="1014"/>
    </location>
</feature>
<keyword evidence="6" id="KW-0808">Transferase</keyword>
<evidence type="ECO:0000256" key="8">
    <source>
        <dbReference type="ARBA" id="ARBA00022729"/>
    </source>
</evidence>
<dbReference type="Gene3D" id="3.30.450.20">
    <property type="entry name" value="PAS domain"/>
    <property type="match status" value="1"/>
</dbReference>
<feature type="transmembrane region" description="Helical" evidence="23">
    <location>
        <begin position="257"/>
        <end position="283"/>
    </location>
</feature>
<comment type="function">
    <text evidence="16">Member of the two-component regulatory system BvgS/BvgA. Phosphorylates BvgA via a four-step phosphorelay in response to environmental signals.</text>
</comment>
<feature type="modified residue" description="4-aspartylphosphate" evidence="21">
    <location>
        <position position="948"/>
    </location>
</feature>
<keyword evidence="11" id="KW-0067">ATP-binding</keyword>
<evidence type="ECO:0000256" key="11">
    <source>
        <dbReference type="ARBA" id="ARBA00022840"/>
    </source>
</evidence>
<evidence type="ECO:0000256" key="19">
    <source>
        <dbReference type="ARBA" id="ARBA00070152"/>
    </source>
</evidence>
<name>A0A1H9DD22_9BURK</name>
<dbReference type="PROSITE" id="PS50894">
    <property type="entry name" value="HPT"/>
    <property type="match status" value="1"/>
</dbReference>
<organism evidence="29 30">
    <name type="scientific">Giesbergeria anulus</name>
    <dbReference type="NCBI Taxonomy" id="180197"/>
    <lineage>
        <taxon>Bacteria</taxon>
        <taxon>Pseudomonadati</taxon>
        <taxon>Pseudomonadota</taxon>
        <taxon>Betaproteobacteria</taxon>
        <taxon>Burkholderiales</taxon>
        <taxon>Comamonadaceae</taxon>
        <taxon>Giesbergeria</taxon>
    </lineage>
</organism>
<evidence type="ECO:0000259" key="26">
    <source>
        <dbReference type="PROSITE" id="PS50112"/>
    </source>
</evidence>
<evidence type="ECO:0000256" key="6">
    <source>
        <dbReference type="ARBA" id="ARBA00022679"/>
    </source>
</evidence>
<keyword evidence="7 23" id="KW-0812">Transmembrane</keyword>
<dbReference type="PRINTS" id="PR00344">
    <property type="entry name" value="BCTRLSENSOR"/>
</dbReference>
<evidence type="ECO:0000256" key="12">
    <source>
        <dbReference type="ARBA" id="ARBA00022989"/>
    </source>
</evidence>
<dbReference type="Gene3D" id="3.40.50.2300">
    <property type="match status" value="2"/>
</dbReference>
<dbReference type="AlphaFoldDB" id="A0A1H9DD22"/>
<dbReference type="PROSITE" id="PS50113">
    <property type="entry name" value="PAC"/>
    <property type="match status" value="1"/>
</dbReference>
<dbReference type="InterPro" id="IPR035965">
    <property type="entry name" value="PAS-like_dom_sf"/>
</dbReference>
<feature type="domain" description="Response regulatory" evidence="25">
    <location>
        <begin position="752"/>
        <end position="871"/>
    </location>
</feature>
<dbReference type="NCBIfam" id="TIGR00229">
    <property type="entry name" value="sensory_box"/>
    <property type="match status" value="1"/>
</dbReference>
<keyword evidence="5 21" id="KW-0597">Phosphoprotein</keyword>
<evidence type="ECO:0000256" key="21">
    <source>
        <dbReference type="PROSITE-ProRule" id="PRU00169"/>
    </source>
</evidence>
<evidence type="ECO:0000256" key="9">
    <source>
        <dbReference type="ARBA" id="ARBA00022741"/>
    </source>
</evidence>
<evidence type="ECO:0000256" key="1">
    <source>
        <dbReference type="ARBA" id="ARBA00000085"/>
    </source>
</evidence>
<dbReference type="InterPro" id="IPR036890">
    <property type="entry name" value="HATPase_C_sf"/>
</dbReference>
<feature type="coiled-coil region" evidence="22">
    <location>
        <begin position="479"/>
        <end position="506"/>
    </location>
</feature>
<dbReference type="SMART" id="SM00387">
    <property type="entry name" value="HATPase_c"/>
    <property type="match status" value="1"/>
</dbReference>
<feature type="domain" description="PAS" evidence="26">
    <location>
        <begin position="386"/>
        <end position="431"/>
    </location>
</feature>
<dbReference type="GO" id="GO:0005886">
    <property type="term" value="C:plasma membrane"/>
    <property type="evidence" value="ECO:0007669"/>
    <property type="project" value="UniProtKB-SubCell"/>
</dbReference>
<feature type="modified residue" description="Phosphohistidine" evidence="20">
    <location>
        <position position="1101"/>
    </location>
</feature>
<dbReference type="Pfam" id="PF08447">
    <property type="entry name" value="PAS_3"/>
    <property type="match status" value="1"/>
</dbReference>
<dbReference type="CDD" id="cd16922">
    <property type="entry name" value="HATPase_EvgS-ArcB-TorS-like"/>
    <property type="match status" value="1"/>
</dbReference>
<dbReference type="InterPro" id="IPR008207">
    <property type="entry name" value="Sig_transdc_His_kin_Hpt_dom"/>
</dbReference>
<evidence type="ECO:0000256" key="10">
    <source>
        <dbReference type="ARBA" id="ARBA00022777"/>
    </source>
</evidence>
<dbReference type="Pfam" id="PF00512">
    <property type="entry name" value="HisKA"/>
    <property type="match status" value="1"/>
</dbReference>
<evidence type="ECO:0000313" key="30">
    <source>
        <dbReference type="Proteomes" id="UP000199766"/>
    </source>
</evidence>
<dbReference type="PANTHER" id="PTHR45339">
    <property type="entry name" value="HYBRID SIGNAL TRANSDUCTION HISTIDINE KINASE J"/>
    <property type="match status" value="1"/>
</dbReference>
<accession>A0A1H9DD22</accession>
<keyword evidence="13" id="KW-0902">Two-component regulatory system</keyword>
<dbReference type="STRING" id="180197.SAMN02982919_00002"/>
<evidence type="ECO:0000256" key="7">
    <source>
        <dbReference type="ARBA" id="ARBA00022692"/>
    </source>
</evidence>
<dbReference type="EC" id="2.7.13.3" evidence="3"/>
<dbReference type="InterPro" id="IPR000700">
    <property type="entry name" value="PAS-assoc_C"/>
</dbReference>
<dbReference type="Pfam" id="PF02518">
    <property type="entry name" value="HATPase_c"/>
    <property type="match status" value="1"/>
</dbReference>
<keyword evidence="9" id="KW-0547">Nucleotide-binding</keyword>
<dbReference type="CDD" id="cd17546">
    <property type="entry name" value="REC_hyHK_CKI1_RcsC-like"/>
    <property type="match status" value="2"/>
</dbReference>
<dbReference type="PROSITE" id="PS50112">
    <property type="entry name" value="PAS"/>
    <property type="match status" value="1"/>
</dbReference>
<dbReference type="Pfam" id="PF01627">
    <property type="entry name" value="Hpt"/>
    <property type="match status" value="1"/>
</dbReference>
<comment type="catalytic activity">
    <reaction evidence="1">
        <text>ATP + protein L-histidine = ADP + protein N-phospho-L-histidine.</text>
        <dbReference type="EC" id="2.7.13.3"/>
    </reaction>
</comment>
<dbReference type="Proteomes" id="UP000199766">
    <property type="component" value="Unassembled WGS sequence"/>
</dbReference>
<keyword evidence="14" id="KW-0843">Virulence</keyword>
<dbReference type="FunFam" id="3.30.565.10:FF:000010">
    <property type="entry name" value="Sensor histidine kinase RcsC"/>
    <property type="match status" value="1"/>
</dbReference>
<dbReference type="CDD" id="cd00082">
    <property type="entry name" value="HisKA"/>
    <property type="match status" value="1"/>
</dbReference>
<dbReference type="GO" id="GO:0005524">
    <property type="term" value="F:ATP binding"/>
    <property type="evidence" value="ECO:0007669"/>
    <property type="project" value="UniProtKB-KW"/>
</dbReference>
<dbReference type="SUPFAM" id="SSF52172">
    <property type="entry name" value="CheY-like"/>
    <property type="match status" value="2"/>
</dbReference>
<feature type="modified residue" description="4-aspartylphosphate" evidence="21">
    <location>
        <position position="806"/>
    </location>
</feature>
<dbReference type="SUPFAM" id="SSF55874">
    <property type="entry name" value="ATPase domain of HSP90 chaperone/DNA topoisomerase II/histidine kinase"/>
    <property type="match status" value="1"/>
</dbReference>
<dbReference type="InterPro" id="IPR003594">
    <property type="entry name" value="HATPase_dom"/>
</dbReference>
<dbReference type="SUPFAM" id="SSF47226">
    <property type="entry name" value="Histidine-containing phosphotransfer domain, HPT domain"/>
    <property type="match status" value="1"/>
</dbReference>
<evidence type="ECO:0000259" key="28">
    <source>
        <dbReference type="PROSITE" id="PS50894"/>
    </source>
</evidence>
<dbReference type="InterPro" id="IPR036097">
    <property type="entry name" value="HisK_dim/P_sf"/>
</dbReference>
<feature type="domain" description="PAC" evidence="27">
    <location>
        <begin position="435"/>
        <end position="488"/>
    </location>
</feature>
<evidence type="ECO:0000256" key="16">
    <source>
        <dbReference type="ARBA" id="ARBA00058004"/>
    </source>
</evidence>
<keyword evidence="30" id="KW-1185">Reference proteome</keyword>
<dbReference type="PROSITE" id="PS50110">
    <property type="entry name" value="RESPONSE_REGULATORY"/>
    <property type="match status" value="2"/>
</dbReference>
<dbReference type="InterPro" id="IPR003661">
    <property type="entry name" value="HisK_dim/P_dom"/>
</dbReference>
<reference evidence="29 30" key="1">
    <citation type="submission" date="2016-10" db="EMBL/GenBank/DDBJ databases">
        <authorList>
            <person name="de Groot N.N."/>
        </authorList>
    </citation>
    <scope>NUCLEOTIDE SEQUENCE [LARGE SCALE GENOMIC DNA]</scope>
    <source>
        <strain evidence="29 30">ATCC 35958</strain>
    </source>
</reference>
<dbReference type="InterPro" id="IPR011006">
    <property type="entry name" value="CheY-like_superfamily"/>
</dbReference>
<evidence type="ECO:0000256" key="3">
    <source>
        <dbReference type="ARBA" id="ARBA00012438"/>
    </source>
</evidence>
<evidence type="ECO:0000256" key="4">
    <source>
        <dbReference type="ARBA" id="ARBA00022475"/>
    </source>
</evidence>
<dbReference type="GO" id="GO:0000155">
    <property type="term" value="F:phosphorelay sensor kinase activity"/>
    <property type="evidence" value="ECO:0007669"/>
    <property type="project" value="InterPro"/>
</dbReference>
<dbReference type="Gene3D" id="3.30.565.10">
    <property type="entry name" value="Histidine kinase-like ATPase, C-terminal domain"/>
    <property type="match status" value="1"/>
</dbReference>
<dbReference type="InterPro" id="IPR004358">
    <property type="entry name" value="Sig_transdc_His_kin-like_C"/>
</dbReference>
<keyword evidence="10" id="KW-0418">Kinase</keyword>
<evidence type="ECO:0000256" key="14">
    <source>
        <dbReference type="ARBA" id="ARBA00023026"/>
    </source>
</evidence>
<dbReference type="SMART" id="SM00073">
    <property type="entry name" value="HPT"/>
    <property type="match status" value="1"/>
</dbReference>
<feature type="domain" description="HPt" evidence="28">
    <location>
        <begin position="1062"/>
        <end position="1153"/>
    </location>
</feature>
<feature type="transmembrane region" description="Helical" evidence="23">
    <location>
        <begin position="23"/>
        <end position="46"/>
    </location>
</feature>
<evidence type="ECO:0000256" key="15">
    <source>
        <dbReference type="ARBA" id="ARBA00023136"/>
    </source>
</evidence>
<feature type="domain" description="Histidine kinase" evidence="24">
    <location>
        <begin position="506"/>
        <end position="733"/>
    </location>
</feature>
<proteinExistence type="predicted"/>
<dbReference type="SUPFAM" id="SSF47384">
    <property type="entry name" value="Homodimeric domain of signal transducing histidine kinase"/>
    <property type="match status" value="1"/>
</dbReference>
<evidence type="ECO:0000256" key="23">
    <source>
        <dbReference type="SAM" id="Phobius"/>
    </source>
</evidence>
<dbReference type="PANTHER" id="PTHR45339:SF1">
    <property type="entry name" value="HYBRID SIGNAL TRANSDUCTION HISTIDINE KINASE J"/>
    <property type="match status" value="1"/>
</dbReference>
<evidence type="ECO:0000259" key="27">
    <source>
        <dbReference type="PROSITE" id="PS50113"/>
    </source>
</evidence>
<dbReference type="SUPFAM" id="SSF55785">
    <property type="entry name" value="PYP-like sensor domain (PAS domain)"/>
    <property type="match status" value="1"/>
</dbReference>
<keyword evidence="8" id="KW-0732">Signal</keyword>
<dbReference type="FunFam" id="1.10.287.130:FF:000002">
    <property type="entry name" value="Two-component osmosensing histidine kinase"/>
    <property type="match status" value="1"/>
</dbReference>
<dbReference type="SMART" id="SM00448">
    <property type="entry name" value="REC"/>
    <property type="match status" value="2"/>
</dbReference>
<dbReference type="Pfam" id="PF00072">
    <property type="entry name" value="Response_reg"/>
    <property type="match status" value="2"/>
</dbReference>
<evidence type="ECO:0000256" key="13">
    <source>
        <dbReference type="ARBA" id="ARBA00023012"/>
    </source>
</evidence>
<evidence type="ECO:0000256" key="22">
    <source>
        <dbReference type="SAM" id="Coils"/>
    </source>
</evidence>
<keyword evidence="15 23" id="KW-0472">Membrane</keyword>
<evidence type="ECO:0000256" key="18">
    <source>
        <dbReference type="ARBA" id="ARBA00068150"/>
    </source>
</evidence>
<protein>
    <recommendedName>
        <fullName evidence="18">Sensory/regulatory protein RpfC</fullName>
        <ecNumber evidence="3">2.7.13.3</ecNumber>
    </recommendedName>
    <alternativeName>
        <fullName evidence="19">Virulence sensor protein BvgS</fullName>
    </alternativeName>
</protein>
<dbReference type="Gene3D" id="1.20.120.160">
    <property type="entry name" value="HPT domain"/>
    <property type="match status" value="1"/>
</dbReference>
<dbReference type="CDD" id="cd00130">
    <property type="entry name" value="PAS"/>
    <property type="match status" value="1"/>
</dbReference>